<dbReference type="SUPFAM" id="SSF103032">
    <property type="entry name" value="Hypothetical protein YwqG"/>
    <property type="match status" value="1"/>
</dbReference>
<reference evidence="1 2" key="1">
    <citation type="submission" date="2016-04" db="EMBL/GenBank/DDBJ databases">
        <title>Complete genome sequence of Fictibacillus phosphorivorans G25-29, a strain toxic to nematodes.</title>
        <authorList>
            <person name="Zheng Z."/>
        </authorList>
    </citation>
    <scope>NUCLEOTIDE SEQUENCE [LARGE SCALE GENOMIC DNA]</scope>
    <source>
        <strain evidence="1 2">G25-29</strain>
    </source>
</reference>
<name>A0A161IP34_9BACL</name>
<dbReference type="InterPro" id="IPR015315">
    <property type="entry name" value="DUF1963"/>
</dbReference>
<dbReference type="EMBL" id="CP015378">
    <property type="protein sequence ID" value="ANC77475.1"/>
    <property type="molecule type" value="Genomic_DNA"/>
</dbReference>
<dbReference type="RefSeq" id="WP_066395159.1">
    <property type="nucleotide sequence ID" value="NZ_CP015378.1"/>
</dbReference>
<organism evidence="1 2">
    <name type="scientific">Fictibacillus phosphorivorans</name>
    <dbReference type="NCBI Taxonomy" id="1221500"/>
    <lineage>
        <taxon>Bacteria</taxon>
        <taxon>Bacillati</taxon>
        <taxon>Bacillota</taxon>
        <taxon>Bacilli</taxon>
        <taxon>Bacillales</taxon>
        <taxon>Fictibacillaceae</taxon>
        <taxon>Fictibacillus</taxon>
    </lineage>
</organism>
<dbReference type="Pfam" id="PF09234">
    <property type="entry name" value="DUF1963"/>
    <property type="match status" value="1"/>
</dbReference>
<accession>A0A161IP34</accession>
<dbReference type="InterPro" id="IPR035948">
    <property type="entry name" value="YwqG-like_sf"/>
</dbReference>
<dbReference type="KEGG" id="fpn:ABE65_011965"/>
<evidence type="ECO:0000313" key="2">
    <source>
        <dbReference type="Proteomes" id="UP000076623"/>
    </source>
</evidence>
<protein>
    <recommendedName>
        <fullName evidence="3">DUF1963 domain-containing protein</fullName>
    </recommendedName>
</protein>
<dbReference type="AlphaFoldDB" id="A0A161IP34"/>
<dbReference type="Proteomes" id="UP000076623">
    <property type="component" value="Chromosome"/>
</dbReference>
<evidence type="ECO:0000313" key="1">
    <source>
        <dbReference type="EMBL" id="ANC77475.1"/>
    </source>
</evidence>
<dbReference type="Gene3D" id="2.30.320.10">
    <property type="entry name" value="YwqG-like"/>
    <property type="match status" value="1"/>
</dbReference>
<proteinExistence type="predicted"/>
<gene>
    <name evidence="1" type="ORF">ABE65_011965</name>
</gene>
<sequence>MNIAQIKRALFKQATIFQTGGFRPTEELGESWIGKVLWGRKEEAIPLNFDPICTLFLTTLPFVPKELTNYQLITIYMDFDVFNHMKRDNLAPYFKIMCYTNLDELEKVNKQSTKIKAFPLSPVYIDNDAPAWEDSCSFQPDIEEAIVQLESEEGAEYYDDIVEEVYPTHKVGGYPSFTQSVVFFGEEYPFVFQISSDEKAQFNIVDSGSFYFFYNQDKQEWIIYCDFY</sequence>
<keyword evidence="2" id="KW-1185">Reference proteome</keyword>
<evidence type="ECO:0008006" key="3">
    <source>
        <dbReference type="Google" id="ProtNLM"/>
    </source>
</evidence>
<dbReference type="STRING" id="1221500.ABE65_011965"/>